<keyword evidence="2" id="KW-1185">Reference proteome</keyword>
<dbReference type="GeneID" id="63803286"/>
<name>A0A1Y1WI89_9FUNG</name>
<dbReference type="Proteomes" id="UP000193922">
    <property type="component" value="Unassembled WGS sequence"/>
</dbReference>
<dbReference type="EMBL" id="MCFD01000002">
    <property type="protein sequence ID" value="ORX73249.1"/>
    <property type="molecule type" value="Genomic_DNA"/>
</dbReference>
<dbReference type="AlphaFoldDB" id="A0A1Y1WI89"/>
<proteinExistence type="predicted"/>
<accession>A0A1Y1WI89</accession>
<protein>
    <submittedName>
        <fullName evidence="1">Uncharacterized protein</fullName>
    </submittedName>
</protein>
<dbReference type="RefSeq" id="XP_040746589.1">
    <property type="nucleotide sequence ID" value="XM_040886638.1"/>
</dbReference>
<gene>
    <name evidence="1" type="ORF">DL89DRAFT_265381</name>
</gene>
<organism evidence="1 2">
    <name type="scientific">Linderina pennispora</name>
    <dbReference type="NCBI Taxonomy" id="61395"/>
    <lineage>
        <taxon>Eukaryota</taxon>
        <taxon>Fungi</taxon>
        <taxon>Fungi incertae sedis</taxon>
        <taxon>Zoopagomycota</taxon>
        <taxon>Kickxellomycotina</taxon>
        <taxon>Kickxellomycetes</taxon>
        <taxon>Kickxellales</taxon>
        <taxon>Kickxellaceae</taxon>
        <taxon>Linderina</taxon>
    </lineage>
</organism>
<reference evidence="1 2" key="1">
    <citation type="submission" date="2016-07" db="EMBL/GenBank/DDBJ databases">
        <title>Pervasive Adenine N6-methylation of Active Genes in Fungi.</title>
        <authorList>
            <consortium name="DOE Joint Genome Institute"/>
            <person name="Mondo S.J."/>
            <person name="Dannebaum R.O."/>
            <person name="Kuo R.C."/>
            <person name="Labutti K."/>
            <person name="Haridas S."/>
            <person name="Kuo A."/>
            <person name="Salamov A."/>
            <person name="Ahrendt S.R."/>
            <person name="Lipzen A."/>
            <person name="Sullivan W."/>
            <person name="Andreopoulos W.B."/>
            <person name="Clum A."/>
            <person name="Lindquist E."/>
            <person name="Daum C."/>
            <person name="Ramamoorthy G.K."/>
            <person name="Gryganskyi A."/>
            <person name="Culley D."/>
            <person name="Magnuson J.K."/>
            <person name="James T.Y."/>
            <person name="O'Malley M.A."/>
            <person name="Stajich J.E."/>
            <person name="Spatafora J.W."/>
            <person name="Visel A."/>
            <person name="Grigoriev I.V."/>
        </authorList>
    </citation>
    <scope>NUCLEOTIDE SEQUENCE [LARGE SCALE GENOMIC DNA]</scope>
    <source>
        <strain evidence="1 2">ATCC 12442</strain>
    </source>
</reference>
<evidence type="ECO:0000313" key="2">
    <source>
        <dbReference type="Proteomes" id="UP000193922"/>
    </source>
</evidence>
<comment type="caution">
    <text evidence="1">The sequence shown here is derived from an EMBL/GenBank/DDBJ whole genome shotgun (WGS) entry which is preliminary data.</text>
</comment>
<sequence>MAAAFVFNPMVMDFLRDYRRLRPSTRREHSVGQLHQHPVGLNFRTRSLSSYSSLELGSQLSLADLYYTQ</sequence>
<evidence type="ECO:0000313" key="1">
    <source>
        <dbReference type="EMBL" id="ORX73249.1"/>
    </source>
</evidence>